<accession>A0A5J6YE21</accession>
<sequence>MLPILIIGPGSSGPPFIIIYNSCHARSHRNDFIALRSRTRHHLQPFLCRGLSRNENGRHHRMLDISCPGVYPGVLLWPICHPYMKALAPSRVENAPLTARLSQLFSFVRMDSDRHFSESMVLASLSPPSLELVHSLGDPLLSRSRVCSSFRPVSDIFAHCSHLRGSSHLGSTRTLVPRTALPAL</sequence>
<evidence type="ECO:0000313" key="1">
    <source>
        <dbReference type="EMBL" id="QFO90891.1"/>
    </source>
</evidence>
<keyword evidence="1" id="KW-0496">Mitochondrion</keyword>
<geneLocation type="mitochondrion" evidence="1"/>
<proteinExistence type="predicted"/>
<protein>
    <submittedName>
        <fullName evidence="1">Uncharacterized protein</fullName>
    </submittedName>
</protein>
<reference evidence="1" key="1">
    <citation type="submission" date="2018-11" db="EMBL/GenBank/DDBJ databases">
        <title>Complete mitochondrial genome sequencing and phylogenetic Analysis of Cynodon dactylon Cynodon transvaalensis.</title>
        <authorList>
            <person name="Huang S."/>
            <person name="Shi Y."/>
            <person name="Jiang S."/>
            <person name="Zhou X."/>
            <person name="Liang J."/>
        </authorList>
    </citation>
    <scope>NUCLEOTIDE SEQUENCE</scope>
</reference>
<organism evidence="1">
    <name type="scientific">Cynodon dactylon x Cynodon transvaalensis</name>
    <dbReference type="NCBI Taxonomy" id="1920021"/>
    <lineage>
        <taxon>Eukaryota</taxon>
        <taxon>Viridiplantae</taxon>
        <taxon>Streptophyta</taxon>
        <taxon>Embryophyta</taxon>
        <taxon>Tracheophyta</taxon>
        <taxon>Spermatophyta</taxon>
        <taxon>Magnoliopsida</taxon>
        <taxon>Liliopsida</taxon>
        <taxon>Poales</taxon>
        <taxon>Poaceae</taxon>
        <taxon>PACMAD clade</taxon>
        <taxon>Chloridoideae</taxon>
        <taxon>Cynodonteae</taxon>
        <taxon>Eleusininae</taxon>
        <taxon>Cynodon</taxon>
    </lineage>
</organism>
<gene>
    <name evidence="1" type="primary">ORF184</name>
</gene>
<dbReference type="EMBL" id="MK175054">
    <property type="protein sequence ID" value="QFO90891.1"/>
    <property type="molecule type" value="Genomic_DNA"/>
</dbReference>
<name>A0A5J6YE21_9POAL</name>
<dbReference type="AlphaFoldDB" id="A0A5J6YE21"/>